<keyword evidence="2" id="KW-0378">Hydrolase</keyword>
<dbReference type="Gene3D" id="3.40.50.1110">
    <property type="entry name" value="SGNH hydrolase"/>
    <property type="match status" value="1"/>
</dbReference>
<dbReference type="eggNOG" id="COG2755">
    <property type="taxonomic scope" value="Bacteria"/>
</dbReference>
<accession>I8J1X7</accession>
<dbReference type="RefSeq" id="WP_007201683.1">
    <property type="nucleotide sequence ID" value="NZ_AKKV01000024.1"/>
</dbReference>
<dbReference type="EMBL" id="AKKV01000024">
    <property type="protein sequence ID" value="EIT85751.1"/>
    <property type="molecule type" value="Genomic_DNA"/>
</dbReference>
<keyword evidence="3" id="KW-1185">Reference proteome</keyword>
<dbReference type="InterPro" id="IPR013830">
    <property type="entry name" value="SGNH_hydro"/>
</dbReference>
<dbReference type="SUPFAM" id="SSF52266">
    <property type="entry name" value="SGNH hydrolase"/>
    <property type="match status" value="1"/>
</dbReference>
<proteinExistence type="predicted"/>
<dbReference type="PANTHER" id="PTHR30383">
    <property type="entry name" value="THIOESTERASE 1/PROTEASE 1/LYSOPHOSPHOLIPASE L1"/>
    <property type="match status" value="1"/>
</dbReference>
<evidence type="ECO:0000313" key="2">
    <source>
        <dbReference type="EMBL" id="EIT85751.1"/>
    </source>
</evidence>
<dbReference type="GO" id="GO:0004622">
    <property type="term" value="F:phosphatidylcholine lysophospholipase activity"/>
    <property type="evidence" value="ECO:0007669"/>
    <property type="project" value="TreeGrafter"/>
</dbReference>
<gene>
    <name evidence="2" type="ORF">A374_07949</name>
</gene>
<protein>
    <submittedName>
        <fullName evidence="2">Lipase/acylhydrolase</fullName>
    </submittedName>
</protein>
<organism evidence="2 3">
    <name type="scientific">Fictibacillus macauensis ZFHKF-1</name>
    <dbReference type="NCBI Taxonomy" id="1196324"/>
    <lineage>
        <taxon>Bacteria</taxon>
        <taxon>Bacillati</taxon>
        <taxon>Bacillota</taxon>
        <taxon>Bacilli</taxon>
        <taxon>Bacillales</taxon>
        <taxon>Fictibacillaceae</taxon>
        <taxon>Fictibacillus</taxon>
    </lineage>
</organism>
<dbReference type="PANTHER" id="PTHR30383:SF27">
    <property type="entry name" value="SPORE GERMINATION LIPASE LIPC"/>
    <property type="match status" value="1"/>
</dbReference>
<dbReference type="Pfam" id="PF13472">
    <property type="entry name" value="Lipase_GDSL_2"/>
    <property type="match status" value="1"/>
</dbReference>
<dbReference type="InterPro" id="IPR051532">
    <property type="entry name" value="Ester_Hydrolysis_Enzymes"/>
</dbReference>
<dbReference type="STRING" id="1196324.A374_07949"/>
<evidence type="ECO:0000313" key="3">
    <source>
        <dbReference type="Proteomes" id="UP000004080"/>
    </source>
</evidence>
<dbReference type="PATRIC" id="fig|1196324.3.peg.1630"/>
<comment type="caution">
    <text evidence="2">The sequence shown here is derived from an EMBL/GenBank/DDBJ whole genome shotgun (WGS) entry which is preliminary data.</text>
</comment>
<evidence type="ECO:0000259" key="1">
    <source>
        <dbReference type="Pfam" id="PF13472"/>
    </source>
</evidence>
<dbReference type="OrthoDB" id="26855at2"/>
<dbReference type="AlphaFoldDB" id="I8J1X7"/>
<dbReference type="InterPro" id="IPR036514">
    <property type="entry name" value="SGNH_hydro_sf"/>
</dbReference>
<feature type="domain" description="SGNH hydrolase-type esterase" evidence="1">
    <location>
        <begin position="70"/>
        <end position="259"/>
    </location>
</feature>
<sequence length="275" mass="31116">MKKWVLIPLILLLICLGGAGAWYYYPQYKINKMKAANSVENDDSNHKASSKDSYINHLKKAKSHNLHHLALGDSVIQGRGSSKGGFVKEANQQLMKLTGKKIILDNEGISGATSKDLLTFVQSPKMRERLHEADLITINIGGNDLVKLALKEGVIQALQDYQQVKSSYEENLTAIFQYIRKENPNAILVYDELYNAIDSEESFYPATKKLLNDWNLIAYEVTDQYRPSVVIPSSEALTTDDRKDWIYDSIHPNETGHKRIAAKMVRALQSPYKKE</sequence>
<name>I8J1X7_9BACL</name>
<reference evidence="2 3" key="1">
    <citation type="journal article" date="2012" name="J. Bacteriol.">
        <title>Genome of Bacillus macauensis ZFHKF-1, a Long-Chain-Forming Bacterium.</title>
        <authorList>
            <person name="Cai L."/>
            <person name="Zhang T."/>
        </authorList>
    </citation>
    <scope>NUCLEOTIDE SEQUENCE [LARGE SCALE GENOMIC DNA]</scope>
    <source>
        <strain evidence="2 3">ZFHKF-1</strain>
    </source>
</reference>
<dbReference type="Proteomes" id="UP000004080">
    <property type="component" value="Unassembled WGS sequence"/>
</dbReference>